<sequence>MVSPLSLPLVLLRHPLPVSPLIPSDRPLIRINRKGRPFSTCSICNCTPCNLPEEHNKLKREAELRAQAQNRASGRHARSNPPALLPLAPRPTSSSPPSATQSSSRSGYGSGRGSQPPGSTASTPRSKAAVAAGGRGAPQGAPHHRTNSHSHSHSQNPSSPRSGSVSMRYSQQQQYSPQHQAAPAHYGGLSPLSMPLGSFSPSLCSISDIPASMSMVSPFDHTYGDPSLLDGGAAAFPSLEDFDLGGLPDELMQEDWRWFADDNELR</sequence>
<feature type="compositionally biased region" description="Low complexity" evidence="1">
    <location>
        <begin position="153"/>
        <end position="185"/>
    </location>
</feature>
<dbReference type="Proteomes" id="UP000184073">
    <property type="component" value="Unassembled WGS sequence"/>
</dbReference>
<evidence type="ECO:0000313" key="2">
    <source>
        <dbReference type="EMBL" id="OJJ04253.1"/>
    </source>
</evidence>
<gene>
    <name evidence="2" type="ORF">ASPVEDRAFT_30719</name>
</gene>
<dbReference type="GeneID" id="63725891"/>
<protein>
    <recommendedName>
        <fullName evidence="4">Copper-fist domain-containing protein</fullName>
    </recommendedName>
</protein>
<keyword evidence="3" id="KW-1185">Reference proteome</keyword>
<dbReference type="RefSeq" id="XP_040670015.1">
    <property type="nucleotide sequence ID" value="XM_040810380.1"/>
</dbReference>
<reference evidence="3" key="1">
    <citation type="journal article" date="2017" name="Genome Biol.">
        <title>Comparative genomics reveals high biological diversity and specific adaptations in the industrially and medically important fungal genus Aspergillus.</title>
        <authorList>
            <person name="de Vries R.P."/>
            <person name="Riley R."/>
            <person name="Wiebenga A."/>
            <person name="Aguilar-Osorio G."/>
            <person name="Amillis S."/>
            <person name="Uchima C.A."/>
            <person name="Anderluh G."/>
            <person name="Asadollahi M."/>
            <person name="Askin M."/>
            <person name="Barry K."/>
            <person name="Battaglia E."/>
            <person name="Bayram O."/>
            <person name="Benocci T."/>
            <person name="Braus-Stromeyer S.A."/>
            <person name="Caldana C."/>
            <person name="Canovas D."/>
            <person name="Cerqueira G.C."/>
            <person name="Chen F."/>
            <person name="Chen W."/>
            <person name="Choi C."/>
            <person name="Clum A."/>
            <person name="Dos Santos R.A."/>
            <person name="Damasio A.R."/>
            <person name="Diallinas G."/>
            <person name="Emri T."/>
            <person name="Fekete E."/>
            <person name="Flipphi M."/>
            <person name="Freyberg S."/>
            <person name="Gallo A."/>
            <person name="Gournas C."/>
            <person name="Habgood R."/>
            <person name="Hainaut M."/>
            <person name="Harispe M.L."/>
            <person name="Henrissat B."/>
            <person name="Hilden K.S."/>
            <person name="Hope R."/>
            <person name="Hossain A."/>
            <person name="Karabika E."/>
            <person name="Karaffa L."/>
            <person name="Karanyi Z."/>
            <person name="Krasevec N."/>
            <person name="Kuo A."/>
            <person name="Kusch H."/>
            <person name="LaButti K."/>
            <person name="Lagendijk E.L."/>
            <person name="Lapidus A."/>
            <person name="Levasseur A."/>
            <person name="Lindquist E."/>
            <person name="Lipzen A."/>
            <person name="Logrieco A.F."/>
            <person name="MacCabe A."/>
            <person name="Maekelae M.R."/>
            <person name="Malavazi I."/>
            <person name="Melin P."/>
            <person name="Meyer V."/>
            <person name="Mielnichuk N."/>
            <person name="Miskei M."/>
            <person name="Molnar A.P."/>
            <person name="Mule G."/>
            <person name="Ngan C.Y."/>
            <person name="Orejas M."/>
            <person name="Orosz E."/>
            <person name="Ouedraogo J.P."/>
            <person name="Overkamp K.M."/>
            <person name="Park H.-S."/>
            <person name="Perrone G."/>
            <person name="Piumi F."/>
            <person name="Punt P.J."/>
            <person name="Ram A.F."/>
            <person name="Ramon A."/>
            <person name="Rauscher S."/>
            <person name="Record E."/>
            <person name="Riano-Pachon D.M."/>
            <person name="Robert V."/>
            <person name="Roehrig J."/>
            <person name="Ruller R."/>
            <person name="Salamov A."/>
            <person name="Salih N.S."/>
            <person name="Samson R.A."/>
            <person name="Sandor E."/>
            <person name="Sanguinetti M."/>
            <person name="Schuetze T."/>
            <person name="Sepcic K."/>
            <person name="Shelest E."/>
            <person name="Sherlock G."/>
            <person name="Sophianopoulou V."/>
            <person name="Squina F.M."/>
            <person name="Sun H."/>
            <person name="Susca A."/>
            <person name="Todd R.B."/>
            <person name="Tsang A."/>
            <person name="Unkles S.E."/>
            <person name="van de Wiele N."/>
            <person name="van Rossen-Uffink D."/>
            <person name="Oliveira J.V."/>
            <person name="Vesth T.C."/>
            <person name="Visser J."/>
            <person name="Yu J.-H."/>
            <person name="Zhou M."/>
            <person name="Andersen M.R."/>
            <person name="Archer D.B."/>
            <person name="Baker S.E."/>
            <person name="Benoit I."/>
            <person name="Brakhage A.A."/>
            <person name="Braus G.H."/>
            <person name="Fischer R."/>
            <person name="Frisvad J.C."/>
            <person name="Goldman G.H."/>
            <person name="Houbraken J."/>
            <person name="Oakley B."/>
            <person name="Pocsi I."/>
            <person name="Scazzocchio C."/>
            <person name="Seiboth B."/>
            <person name="vanKuyk P.A."/>
            <person name="Wortman J."/>
            <person name="Dyer P.S."/>
            <person name="Grigoriev I.V."/>
        </authorList>
    </citation>
    <scope>NUCLEOTIDE SEQUENCE [LARGE SCALE GENOMIC DNA]</scope>
    <source>
        <strain evidence="3">CBS 583.65</strain>
    </source>
</reference>
<evidence type="ECO:0008006" key="4">
    <source>
        <dbReference type="Google" id="ProtNLM"/>
    </source>
</evidence>
<name>A0A1L9PRX9_ASPVE</name>
<accession>A0A1L9PRX9</accession>
<dbReference type="OrthoDB" id="5600085at2759"/>
<proteinExistence type="predicted"/>
<feature type="region of interest" description="Disordered" evidence="1">
    <location>
        <begin position="67"/>
        <end position="186"/>
    </location>
</feature>
<evidence type="ECO:0000313" key="3">
    <source>
        <dbReference type="Proteomes" id="UP000184073"/>
    </source>
</evidence>
<feature type="compositionally biased region" description="Basic residues" evidence="1">
    <location>
        <begin position="142"/>
        <end position="152"/>
    </location>
</feature>
<evidence type="ECO:0000256" key="1">
    <source>
        <dbReference type="SAM" id="MobiDB-lite"/>
    </source>
</evidence>
<organism evidence="2 3">
    <name type="scientific">Aspergillus versicolor CBS 583.65</name>
    <dbReference type="NCBI Taxonomy" id="1036611"/>
    <lineage>
        <taxon>Eukaryota</taxon>
        <taxon>Fungi</taxon>
        <taxon>Dikarya</taxon>
        <taxon>Ascomycota</taxon>
        <taxon>Pezizomycotina</taxon>
        <taxon>Eurotiomycetes</taxon>
        <taxon>Eurotiomycetidae</taxon>
        <taxon>Eurotiales</taxon>
        <taxon>Aspergillaceae</taxon>
        <taxon>Aspergillus</taxon>
        <taxon>Aspergillus subgen. Nidulantes</taxon>
    </lineage>
</organism>
<dbReference type="VEuPathDB" id="FungiDB:ASPVEDRAFT_30719"/>
<dbReference type="EMBL" id="KV878131">
    <property type="protein sequence ID" value="OJJ04253.1"/>
    <property type="molecule type" value="Genomic_DNA"/>
</dbReference>
<feature type="compositionally biased region" description="Low complexity" evidence="1">
    <location>
        <begin position="79"/>
        <end position="119"/>
    </location>
</feature>
<dbReference type="AlphaFoldDB" id="A0A1L9PRX9"/>